<evidence type="ECO:0008006" key="3">
    <source>
        <dbReference type="Google" id="ProtNLM"/>
    </source>
</evidence>
<dbReference type="Proteomes" id="UP000503308">
    <property type="component" value="Chromosome"/>
</dbReference>
<dbReference type="RefSeq" id="WP_169640527.1">
    <property type="nucleotide sequence ID" value="NZ_CP048788.1"/>
</dbReference>
<proteinExistence type="predicted"/>
<evidence type="ECO:0000313" key="2">
    <source>
        <dbReference type="Proteomes" id="UP000503308"/>
    </source>
</evidence>
<name>A0A858SUE3_9RHOB</name>
<organism evidence="1 2">
    <name type="scientific">Roseobacter ponti</name>
    <dbReference type="NCBI Taxonomy" id="1891787"/>
    <lineage>
        <taxon>Bacteria</taxon>
        <taxon>Pseudomonadati</taxon>
        <taxon>Pseudomonadota</taxon>
        <taxon>Alphaproteobacteria</taxon>
        <taxon>Rhodobacterales</taxon>
        <taxon>Roseobacteraceae</taxon>
        <taxon>Roseobacter</taxon>
    </lineage>
</organism>
<evidence type="ECO:0000313" key="1">
    <source>
        <dbReference type="EMBL" id="QJF51313.1"/>
    </source>
</evidence>
<protein>
    <recommendedName>
        <fullName evidence="3">Lipoprotein</fullName>
    </recommendedName>
</protein>
<accession>A0A858SUE3</accession>
<dbReference type="EMBL" id="CP048788">
    <property type="protein sequence ID" value="QJF51313.1"/>
    <property type="molecule type" value="Genomic_DNA"/>
</dbReference>
<reference evidence="1 2" key="1">
    <citation type="submission" date="2020-02" db="EMBL/GenBank/DDBJ databases">
        <title>Genome sequence of Roseobacter ponti.</title>
        <authorList>
            <person name="Hollensteiner J."/>
            <person name="Schneider D."/>
            <person name="Poehlein A."/>
            <person name="Daniel R."/>
        </authorList>
    </citation>
    <scope>NUCLEOTIDE SEQUENCE [LARGE SCALE GENOMIC DNA]</scope>
    <source>
        <strain evidence="1 2">DSM 106830</strain>
    </source>
</reference>
<keyword evidence="2" id="KW-1185">Reference proteome</keyword>
<dbReference type="KEGG" id="rpon:G3256_09135"/>
<sequence length="157" mass="17427">MVKPLFVLTAALVLIQACTPFSIYHQPGVEVSRMQSDLLNCQVASSQSVPVSTQIRREPPRYIPGRHYCRPDGRCYRDAGYYIPGEVYTVDANAGLRGRVTTQCMADRGYRPVELPACSGAVKARAPQGVTTVLPPLDEKSCVIRNDDRTWQIVTTR</sequence>
<gene>
    <name evidence="1" type="ORF">G3256_09135</name>
</gene>
<dbReference type="PROSITE" id="PS51257">
    <property type="entry name" value="PROKAR_LIPOPROTEIN"/>
    <property type="match status" value="1"/>
</dbReference>
<dbReference type="AlphaFoldDB" id="A0A858SUE3"/>